<name>A0ABQ9XBI6_9EUKA</name>
<reference evidence="2 3" key="1">
    <citation type="journal article" date="2022" name="bioRxiv">
        <title>Genomics of Preaxostyla Flagellates Illuminates Evolutionary Transitions and the Path Towards Mitochondrial Loss.</title>
        <authorList>
            <person name="Novak L.V.F."/>
            <person name="Treitli S.C."/>
            <person name="Pyrih J."/>
            <person name="Halakuc P."/>
            <person name="Pipaliya S.V."/>
            <person name="Vacek V."/>
            <person name="Brzon O."/>
            <person name="Soukal P."/>
            <person name="Eme L."/>
            <person name="Dacks J.B."/>
            <person name="Karnkowska A."/>
            <person name="Elias M."/>
            <person name="Hampl V."/>
        </authorList>
    </citation>
    <scope>NUCLEOTIDE SEQUENCE [LARGE SCALE GENOMIC DNA]</scope>
    <source>
        <strain evidence="2">NAU3</strain>
        <tissue evidence="2">Gut</tissue>
    </source>
</reference>
<accession>A0ABQ9XBI6</accession>
<evidence type="ECO:0000313" key="3">
    <source>
        <dbReference type="Proteomes" id="UP001281761"/>
    </source>
</evidence>
<gene>
    <name evidence="2" type="ORF">BLNAU_16333</name>
</gene>
<organism evidence="2 3">
    <name type="scientific">Blattamonas nauphoetae</name>
    <dbReference type="NCBI Taxonomy" id="2049346"/>
    <lineage>
        <taxon>Eukaryota</taxon>
        <taxon>Metamonada</taxon>
        <taxon>Preaxostyla</taxon>
        <taxon>Oxymonadida</taxon>
        <taxon>Blattamonas</taxon>
    </lineage>
</organism>
<dbReference type="Proteomes" id="UP001281761">
    <property type="component" value="Unassembled WGS sequence"/>
</dbReference>
<evidence type="ECO:0000256" key="1">
    <source>
        <dbReference type="SAM" id="MobiDB-lite"/>
    </source>
</evidence>
<keyword evidence="3" id="KW-1185">Reference proteome</keyword>
<dbReference type="EMBL" id="JARBJD010000170">
    <property type="protein sequence ID" value="KAK2948695.1"/>
    <property type="molecule type" value="Genomic_DNA"/>
</dbReference>
<evidence type="ECO:0000313" key="2">
    <source>
        <dbReference type="EMBL" id="KAK2948695.1"/>
    </source>
</evidence>
<sequence>MIRKIIDESRGKEDGDRAIDENESFRSVEGHNKKTPVRLTKTRIFFDANDDESIYFGQLVPNTTQALAKDEERAERVATQIS</sequence>
<comment type="caution">
    <text evidence="2">The sequence shown here is derived from an EMBL/GenBank/DDBJ whole genome shotgun (WGS) entry which is preliminary data.</text>
</comment>
<proteinExistence type="predicted"/>
<protein>
    <submittedName>
        <fullName evidence="2">Uncharacterized protein</fullName>
    </submittedName>
</protein>
<feature type="region of interest" description="Disordered" evidence="1">
    <location>
        <begin position="1"/>
        <end position="20"/>
    </location>
</feature>